<dbReference type="SUPFAM" id="SSF103473">
    <property type="entry name" value="MFS general substrate transporter"/>
    <property type="match status" value="1"/>
</dbReference>
<name>A0A031JSJ7_9SPHN</name>
<dbReference type="InterPro" id="IPR052528">
    <property type="entry name" value="Sugar_transport-like"/>
</dbReference>
<dbReference type="eggNOG" id="COG2270">
    <property type="taxonomic scope" value="Bacteria"/>
</dbReference>
<evidence type="ECO:0000256" key="3">
    <source>
        <dbReference type="ARBA" id="ARBA00023136"/>
    </source>
</evidence>
<dbReference type="RefSeq" id="WP_051586982.1">
    <property type="nucleotide sequence ID" value="NZ_JFYZ01000020.1"/>
</dbReference>
<dbReference type="CDD" id="cd06174">
    <property type="entry name" value="MFS"/>
    <property type="match status" value="1"/>
</dbReference>
<sequence>MLEPQDEVSEREVQQGLRALLVDASFATAIGALNSGVVLLALALHVGVSTVQIGILAAIPLFTQILQAPAVSLVERLRTRRRISVISVFLARLALPIYAVVPFIPDRNVAAASLMAAALLHYGLNAVGACSWNSWMRDLVPEEELGRFFARRTLFGTAVSAVATIVGAYALQQAGTDRAFGNSIFCGLYLFGFACGLVSTVALARVPEPRMPPGSDDVPIRRLLTGPLRDRNFRQMLRYLASWQFAVNLATPFFTVYFVRELGFGMGFVLIFSFISQIANLAVIRGWGRLSDHFSNKSVLSVATPLFIFSIVAMAFASDVDGMTARSAYLVMLHIIMGAAAAGVGLASGNIVLKLSPGGAATGYLASNAIIGAIAAGMAPIIGGWASDFFAARKLTLAVRWTSPEGAAELGVMFTHWEFFFLVSAVIGLYALHRLSLVQESGFTGRREVVSHIVYSARRNLGNISSVTGLREAMSFPAGELIKLRERKMAIIQGLQERLRSSLSLSTRRQVTGWVLEAGYAVPPPDPSLDDLLDRIA</sequence>
<dbReference type="PATRIC" id="fig|158500.4.peg.3780"/>
<feature type="transmembrane region" description="Helical" evidence="4">
    <location>
        <begin position="406"/>
        <end position="432"/>
    </location>
</feature>
<feature type="transmembrane region" description="Helical" evidence="4">
    <location>
        <begin position="265"/>
        <end position="287"/>
    </location>
</feature>
<evidence type="ECO:0000313" key="5">
    <source>
        <dbReference type="EMBL" id="EZP79925.1"/>
    </source>
</evidence>
<feature type="transmembrane region" description="Helical" evidence="4">
    <location>
        <begin position="365"/>
        <end position="386"/>
    </location>
</feature>
<keyword evidence="2 4" id="KW-1133">Transmembrane helix</keyword>
<feature type="transmembrane region" description="Helical" evidence="4">
    <location>
        <begin position="239"/>
        <end position="259"/>
    </location>
</feature>
<feature type="transmembrane region" description="Helical" evidence="4">
    <location>
        <begin position="299"/>
        <end position="317"/>
    </location>
</feature>
<keyword evidence="3 4" id="KW-0472">Membrane</keyword>
<keyword evidence="1 4" id="KW-0812">Transmembrane</keyword>
<dbReference type="Pfam" id="PF07690">
    <property type="entry name" value="MFS_1"/>
    <property type="match status" value="1"/>
</dbReference>
<evidence type="ECO:0000256" key="1">
    <source>
        <dbReference type="ARBA" id="ARBA00022692"/>
    </source>
</evidence>
<dbReference type="InterPro" id="IPR036259">
    <property type="entry name" value="MFS_trans_sf"/>
</dbReference>
<feature type="transmembrane region" description="Helical" evidence="4">
    <location>
        <begin position="329"/>
        <end position="353"/>
    </location>
</feature>
<dbReference type="AlphaFoldDB" id="A0A031JSJ7"/>
<dbReference type="PANTHER" id="PTHR23526:SF2">
    <property type="entry name" value="MAJOR FACILITATOR SUPERFAMILY (MFS) PROFILE DOMAIN-CONTAINING PROTEIN"/>
    <property type="match status" value="1"/>
</dbReference>
<dbReference type="Gene3D" id="1.20.1250.20">
    <property type="entry name" value="MFS general substrate transporter like domains"/>
    <property type="match status" value="1"/>
</dbReference>
<dbReference type="PANTHER" id="PTHR23526">
    <property type="entry name" value="INTEGRAL MEMBRANE TRANSPORT PROTEIN-RELATED"/>
    <property type="match status" value="1"/>
</dbReference>
<feature type="transmembrane region" description="Helical" evidence="4">
    <location>
        <begin position="110"/>
        <end position="132"/>
    </location>
</feature>
<dbReference type="InterPro" id="IPR011701">
    <property type="entry name" value="MFS"/>
</dbReference>
<dbReference type="GO" id="GO:0022857">
    <property type="term" value="F:transmembrane transporter activity"/>
    <property type="evidence" value="ECO:0007669"/>
    <property type="project" value="InterPro"/>
</dbReference>
<dbReference type="EMBL" id="JFYZ01000020">
    <property type="protein sequence ID" value="EZP79925.1"/>
    <property type="molecule type" value="Genomic_DNA"/>
</dbReference>
<evidence type="ECO:0000313" key="6">
    <source>
        <dbReference type="Proteomes" id="UP000024329"/>
    </source>
</evidence>
<evidence type="ECO:0000256" key="2">
    <source>
        <dbReference type="ARBA" id="ARBA00022989"/>
    </source>
</evidence>
<comment type="caution">
    <text evidence="5">The sequence shown here is derived from an EMBL/GenBank/DDBJ whole genome shotgun (WGS) entry which is preliminary data.</text>
</comment>
<organism evidence="5 6">
    <name type="scientific">Novosphingobium resinovorum</name>
    <dbReference type="NCBI Taxonomy" id="158500"/>
    <lineage>
        <taxon>Bacteria</taxon>
        <taxon>Pseudomonadati</taxon>
        <taxon>Pseudomonadota</taxon>
        <taxon>Alphaproteobacteria</taxon>
        <taxon>Sphingomonadales</taxon>
        <taxon>Sphingomonadaceae</taxon>
        <taxon>Novosphingobium</taxon>
    </lineage>
</organism>
<evidence type="ECO:0000256" key="4">
    <source>
        <dbReference type="SAM" id="Phobius"/>
    </source>
</evidence>
<reference evidence="5 6" key="1">
    <citation type="submission" date="2014-03" db="EMBL/GenBank/DDBJ databases">
        <title>Whole genome sequence of Novosphingobium resinovorum KF1.</title>
        <authorList>
            <person name="Gan H.M."/>
            <person name="Gan H.Y."/>
            <person name="Chew T.H."/>
            <person name="Savka M.A."/>
        </authorList>
    </citation>
    <scope>NUCLEOTIDE SEQUENCE [LARGE SCALE GENOMIC DNA]</scope>
    <source>
        <strain evidence="5 6">KF1</strain>
    </source>
</reference>
<feature type="transmembrane region" description="Helical" evidence="4">
    <location>
        <begin position="153"/>
        <end position="170"/>
    </location>
</feature>
<accession>A0A031JSJ7</accession>
<feature type="transmembrane region" description="Helical" evidence="4">
    <location>
        <begin position="83"/>
        <end position="104"/>
    </location>
</feature>
<feature type="transmembrane region" description="Helical" evidence="4">
    <location>
        <begin position="182"/>
        <end position="204"/>
    </location>
</feature>
<protein>
    <submittedName>
        <fullName evidence="5">Major Facilitator Superfamily protein</fullName>
    </submittedName>
</protein>
<feature type="transmembrane region" description="Helical" evidence="4">
    <location>
        <begin position="50"/>
        <end position="71"/>
    </location>
</feature>
<dbReference type="Proteomes" id="UP000024329">
    <property type="component" value="Unassembled WGS sequence"/>
</dbReference>
<gene>
    <name evidence="5" type="ORF">BV97_03708</name>
</gene>
<proteinExistence type="predicted"/>
<feature type="transmembrane region" description="Helical" evidence="4">
    <location>
        <begin position="20"/>
        <end position="44"/>
    </location>
</feature>